<dbReference type="Pfam" id="PF21315">
    <property type="entry name" value="FAN1_HTH"/>
    <property type="match status" value="1"/>
</dbReference>
<evidence type="ECO:0000313" key="13">
    <source>
        <dbReference type="Proteomes" id="UP000321039"/>
    </source>
</evidence>
<dbReference type="SMART" id="SM00990">
    <property type="entry name" value="VRR_NUC"/>
    <property type="match status" value="1"/>
</dbReference>
<dbReference type="PANTHER" id="PTHR15749">
    <property type="entry name" value="FANCONI-ASSOCIATED NUCLEASE 1"/>
    <property type="match status" value="1"/>
</dbReference>
<evidence type="ECO:0000256" key="3">
    <source>
        <dbReference type="ARBA" id="ARBA00001946"/>
    </source>
</evidence>
<dbReference type="RefSeq" id="WP_148068230.1">
    <property type="nucleotide sequence ID" value="NZ_VRZA01000003.1"/>
</dbReference>
<comment type="catalytic activity">
    <reaction evidence="1">
        <text>Hydrolytically removes 5'-nucleotides successively from the 3'-hydroxy termini of 3'-hydroxy-terminated oligonucleotides.</text>
        <dbReference type="EC" id="3.1.4.1"/>
    </reaction>
</comment>
<keyword evidence="9" id="KW-0460">Magnesium</keyword>
<sequence length="555" mass="63664">MKAAAATAVELPPRYYLENFQRLCDTVEAQYADLLHDEERGWLQQFRDLPEGARCLYLRLASRVGPWFRLERLDYPEIGPLEEPVLVLEVAGFLIRADRLEATEAGRLFTRVELRQRFPELLPAGRDKAADIASLALWAEGAGEEALLAACAGSDVLVAPTRLEWMGLLQLLFFGNRRQSLTEFILSDLGVARYYPYRLDRAHRLFPDREAVDDYLACGALADLYAELRELEDNDGLLELARLLTGVRVDHAASERRWWRLFNRVARQLERLGELELALALYRRSRLQPAREREARVLEAGGDWQAVVDRCEQILAAPWGEEEREAAARILPRAQRKLGLSPVTRRRDNFARVDLVLPRGDERVEVATALALSSEWETVHYVENTLVNGLFGLAFWDEIFSPVRGAFHNPFQAAPADMYEGDFYPRRRALLDRRLRALECANLDEELVAAWRRHEGLQCRWINWRFLSLPLLEQALACMPAAHLLAMWRRMLFDPAEYRRGFPDLLALGSAPGDYCMIEVKGPGDALQESQKRWLRVFGEENIPATVAWVQWLDD</sequence>
<accession>A0A5C8ZZH9</accession>
<comment type="caution">
    <text evidence="12">The sequence shown here is derived from an EMBL/GenBank/DDBJ whole genome shotgun (WGS) entry which is preliminary data.</text>
</comment>
<dbReference type="Pfam" id="PF08774">
    <property type="entry name" value="VRR_NUC"/>
    <property type="match status" value="1"/>
</dbReference>
<keyword evidence="13" id="KW-1185">Reference proteome</keyword>
<evidence type="ECO:0000256" key="6">
    <source>
        <dbReference type="ARBA" id="ARBA00022722"/>
    </source>
</evidence>
<evidence type="ECO:0000259" key="11">
    <source>
        <dbReference type="SMART" id="SM00990"/>
    </source>
</evidence>
<evidence type="ECO:0000256" key="2">
    <source>
        <dbReference type="ARBA" id="ARBA00001936"/>
    </source>
</evidence>
<keyword evidence="8" id="KW-0378">Hydrolase</keyword>
<proteinExistence type="inferred from homology"/>
<evidence type="ECO:0000313" key="12">
    <source>
        <dbReference type="EMBL" id="TXS93888.1"/>
    </source>
</evidence>
<dbReference type="InterPro" id="IPR014883">
    <property type="entry name" value="VRR_NUC"/>
</dbReference>
<dbReference type="GO" id="GO:0004528">
    <property type="term" value="F:phosphodiesterase I activity"/>
    <property type="evidence" value="ECO:0007669"/>
    <property type="project" value="UniProtKB-EC"/>
</dbReference>
<evidence type="ECO:0000256" key="8">
    <source>
        <dbReference type="ARBA" id="ARBA00022801"/>
    </source>
</evidence>
<dbReference type="EC" id="3.1.4.1" evidence="5"/>
<dbReference type="InterPro" id="IPR049125">
    <property type="entry name" value="FAN1-like_WH"/>
</dbReference>
<organism evidence="12 13">
    <name type="scientific">Parahaliea maris</name>
    <dbReference type="NCBI Taxonomy" id="2716870"/>
    <lineage>
        <taxon>Bacteria</taxon>
        <taxon>Pseudomonadati</taxon>
        <taxon>Pseudomonadota</taxon>
        <taxon>Gammaproteobacteria</taxon>
        <taxon>Cellvibrionales</taxon>
        <taxon>Halieaceae</taxon>
        <taxon>Parahaliea</taxon>
    </lineage>
</organism>
<evidence type="ECO:0000256" key="10">
    <source>
        <dbReference type="ARBA" id="ARBA00023211"/>
    </source>
</evidence>
<dbReference type="InterPro" id="IPR033315">
    <property type="entry name" value="Fan1-like"/>
</dbReference>
<dbReference type="GO" id="GO:0003676">
    <property type="term" value="F:nucleic acid binding"/>
    <property type="evidence" value="ECO:0007669"/>
    <property type="project" value="InterPro"/>
</dbReference>
<comment type="cofactor">
    <cofactor evidence="2">
        <name>Mn(2+)</name>
        <dbReference type="ChEBI" id="CHEBI:29035"/>
    </cofactor>
</comment>
<keyword evidence="10" id="KW-0464">Manganese</keyword>
<evidence type="ECO:0000256" key="9">
    <source>
        <dbReference type="ARBA" id="ARBA00022842"/>
    </source>
</evidence>
<comment type="similarity">
    <text evidence="4">Belongs to the FAN1 family.</text>
</comment>
<dbReference type="GO" id="GO:0046872">
    <property type="term" value="F:metal ion binding"/>
    <property type="evidence" value="ECO:0007669"/>
    <property type="project" value="UniProtKB-KW"/>
</dbReference>
<feature type="domain" description="VRR-NUC" evidence="11">
    <location>
        <begin position="443"/>
        <end position="552"/>
    </location>
</feature>
<comment type="cofactor">
    <cofactor evidence="3">
        <name>Mg(2+)</name>
        <dbReference type="ChEBI" id="CHEBI:18420"/>
    </cofactor>
</comment>
<keyword evidence="6" id="KW-0540">Nuclease</keyword>
<dbReference type="GO" id="GO:0036297">
    <property type="term" value="P:interstrand cross-link repair"/>
    <property type="evidence" value="ECO:0007669"/>
    <property type="project" value="InterPro"/>
</dbReference>
<dbReference type="AlphaFoldDB" id="A0A5C8ZZH9"/>
<dbReference type="Proteomes" id="UP000321039">
    <property type="component" value="Unassembled WGS sequence"/>
</dbReference>
<evidence type="ECO:0000256" key="7">
    <source>
        <dbReference type="ARBA" id="ARBA00022723"/>
    </source>
</evidence>
<dbReference type="EMBL" id="VRZA01000003">
    <property type="protein sequence ID" value="TXS93888.1"/>
    <property type="molecule type" value="Genomic_DNA"/>
</dbReference>
<evidence type="ECO:0000256" key="4">
    <source>
        <dbReference type="ARBA" id="ARBA00005533"/>
    </source>
</evidence>
<dbReference type="PANTHER" id="PTHR15749:SF4">
    <property type="entry name" value="FANCONI-ASSOCIATED NUCLEASE 1"/>
    <property type="match status" value="1"/>
</dbReference>
<dbReference type="Gene3D" id="3.40.1350.10">
    <property type="match status" value="1"/>
</dbReference>
<keyword evidence="7" id="KW-0479">Metal-binding</keyword>
<evidence type="ECO:0000256" key="5">
    <source>
        <dbReference type="ARBA" id="ARBA00012029"/>
    </source>
</evidence>
<evidence type="ECO:0000256" key="1">
    <source>
        <dbReference type="ARBA" id="ARBA00000983"/>
    </source>
</evidence>
<reference evidence="12 13" key="1">
    <citation type="submission" date="2019-08" db="EMBL/GenBank/DDBJ databases">
        <title>Parahaliea maris sp. nov., isolated from the surface seawater.</title>
        <authorList>
            <person name="Liu Y."/>
        </authorList>
    </citation>
    <scope>NUCLEOTIDE SEQUENCE [LARGE SCALE GENOMIC DNA]</scope>
    <source>
        <strain evidence="12 13">HSLHS9</strain>
    </source>
</reference>
<name>A0A5C8ZZH9_9GAMM</name>
<dbReference type="InterPro" id="IPR011856">
    <property type="entry name" value="tRNA_endonuc-like_dom_sf"/>
</dbReference>
<gene>
    <name evidence="12" type="ORF">FV139_09675</name>
</gene>
<protein>
    <recommendedName>
        <fullName evidence="5">phosphodiesterase I</fullName>
        <ecNumber evidence="5">3.1.4.1</ecNumber>
    </recommendedName>
</protein>